<sequence length="141" mass="16643">MKLYKNLKKIYKKINFIADILGDFIISYAIFAELYNRGVFSMYSIIYLLLGLSLFIEAVRKYFKKPPIFLPLFKQIKTILFTFVLSLVFLTQWYDYGMSSTSFLLVGLLFLAISVTICIRKILKKPSLGDLFKQFRNRYKK</sequence>
<evidence type="ECO:0000313" key="2">
    <source>
        <dbReference type="EMBL" id="SVD98871.1"/>
    </source>
</evidence>
<organism evidence="2">
    <name type="scientific">marine metagenome</name>
    <dbReference type="NCBI Taxonomy" id="408172"/>
    <lineage>
        <taxon>unclassified sequences</taxon>
        <taxon>metagenomes</taxon>
        <taxon>ecological metagenomes</taxon>
    </lineage>
</organism>
<accession>A0A382ZTU6</accession>
<feature type="transmembrane region" description="Helical" evidence="1">
    <location>
        <begin position="100"/>
        <end position="119"/>
    </location>
</feature>
<name>A0A382ZTU6_9ZZZZ</name>
<reference evidence="2" key="1">
    <citation type="submission" date="2018-05" db="EMBL/GenBank/DDBJ databases">
        <authorList>
            <person name="Lanie J.A."/>
            <person name="Ng W.-L."/>
            <person name="Kazmierczak K.M."/>
            <person name="Andrzejewski T.M."/>
            <person name="Davidsen T.M."/>
            <person name="Wayne K.J."/>
            <person name="Tettelin H."/>
            <person name="Glass J.I."/>
            <person name="Rusch D."/>
            <person name="Podicherti R."/>
            <person name="Tsui H.-C.T."/>
            <person name="Winkler M.E."/>
        </authorList>
    </citation>
    <scope>NUCLEOTIDE SEQUENCE</scope>
</reference>
<keyword evidence="1" id="KW-0472">Membrane</keyword>
<feature type="transmembrane region" description="Helical" evidence="1">
    <location>
        <begin position="14"/>
        <end position="32"/>
    </location>
</feature>
<proteinExistence type="predicted"/>
<dbReference type="EMBL" id="UINC01186590">
    <property type="protein sequence ID" value="SVD98871.1"/>
    <property type="molecule type" value="Genomic_DNA"/>
</dbReference>
<evidence type="ECO:0000256" key="1">
    <source>
        <dbReference type="SAM" id="Phobius"/>
    </source>
</evidence>
<protein>
    <submittedName>
        <fullName evidence="2">Uncharacterized protein</fullName>
    </submittedName>
</protein>
<feature type="transmembrane region" description="Helical" evidence="1">
    <location>
        <begin position="38"/>
        <end position="56"/>
    </location>
</feature>
<dbReference type="AlphaFoldDB" id="A0A382ZTU6"/>
<keyword evidence="1" id="KW-0812">Transmembrane</keyword>
<gene>
    <name evidence="2" type="ORF">METZ01_LOCUS451725</name>
</gene>
<keyword evidence="1" id="KW-1133">Transmembrane helix</keyword>
<feature type="transmembrane region" description="Helical" evidence="1">
    <location>
        <begin position="76"/>
        <end position="94"/>
    </location>
</feature>